<keyword evidence="5" id="KW-1015">Disulfide bond</keyword>
<dbReference type="AlphaFoldDB" id="A0A5F8GM74"/>
<dbReference type="GO" id="GO:0045087">
    <property type="term" value="P:innate immune response"/>
    <property type="evidence" value="ECO:0007669"/>
    <property type="project" value="InterPro"/>
</dbReference>
<keyword evidence="6" id="KW-0044">Antibiotic</keyword>
<evidence type="ECO:0000313" key="9">
    <source>
        <dbReference type="Proteomes" id="UP000002280"/>
    </source>
</evidence>
<dbReference type="Pfam" id="PF13841">
    <property type="entry name" value="Defensin_beta_2"/>
    <property type="match status" value="1"/>
</dbReference>
<evidence type="ECO:0000313" key="8">
    <source>
        <dbReference type="Ensembl" id="ENSMODP00000048793.1"/>
    </source>
</evidence>
<dbReference type="GeneTree" id="ENSGT00980000202696"/>
<reference evidence="8" key="3">
    <citation type="submission" date="2025-09" db="UniProtKB">
        <authorList>
            <consortium name="Ensembl"/>
        </authorList>
    </citation>
    <scope>IDENTIFICATION</scope>
</reference>
<dbReference type="GO" id="GO:0005576">
    <property type="term" value="C:extracellular region"/>
    <property type="evidence" value="ECO:0007669"/>
    <property type="project" value="UniProtKB-SubCell"/>
</dbReference>
<evidence type="ECO:0000256" key="1">
    <source>
        <dbReference type="ARBA" id="ARBA00004613"/>
    </source>
</evidence>
<accession>A0A5F8GM74</accession>
<proteinExistence type="inferred from homology"/>
<keyword evidence="6" id="KW-0211">Defensin</keyword>
<dbReference type="InParanoid" id="A0A5F8GM74"/>
<name>A0A5F8GM74_MONDO</name>
<feature type="domain" description="Beta-defensin" evidence="7">
    <location>
        <begin position="16"/>
        <end position="45"/>
    </location>
</feature>
<keyword evidence="9" id="KW-1185">Reference proteome</keyword>
<comment type="subcellular location">
    <subcellularLocation>
        <location evidence="1 6">Secreted</location>
    </subcellularLocation>
</comment>
<evidence type="ECO:0000256" key="3">
    <source>
        <dbReference type="ARBA" id="ARBA00022525"/>
    </source>
</evidence>
<keyword evidence="3 6" id="KW-0964">Secreted</keyword>
<keyword evidence="6" id="KW-0929">Antimicrobial</keyword>
<dbReference type="Proteomes" id="UP000002280">
    <property type="component" value="Chromosome 1"/>
</dbReference>
<comment type="function">
    <text evidence="6">Has antibacterial activity.</text>
</comment>
<evidence type="ECO:0000256" key="6">
    <source>
        <dbReference type="RuleBase" id="RU231113"/>
    </source>
</evidence>
<dbReference type="OMA" id="GHCRLVC"/>
<organism evidence="8 9">
    <name type="scientific">Monodelphis domestica</name>
    <name type="common">Gray short-tailed opossum</name>
    <dbReference type="NCBI Taxonomy" id="13616"/>
    <lineage>
        <taxon>Eukaryota</taxon>
        <taxon>Metazoa</taxon>
        <taxon>Chordata</taxon>
        <taxon>Craniata</taxon>
        <taxon>Vertebrata</taxon>
        <taxon>Euteleostomi</taxon>
        <taxon>Mammalia</taxon>
        <taxon>Metatheria</taxon>
        <taxon>Didelphimorphia</taxon>
        <taxon>Didelphidae</taxon>
        <taxon>Monodelphis</taxon>
    </lineage>
</organism>
<dbReference type="Bgee" id="ENSMODG00000040921">
    <property type="expression patterns" value="Expressed in testis"/>
</dbReference>
<comment type="similarity">
    <text evidence="2 6">Belongs to the beta-defensin family.</text>
</comment>
<reference evidence="8 9" key="1">
    <citation type="journal article" date="2007" name="Nature">
        <title>Genome of the marsupial Monodelphis domestica reveals innovation in non-coding sequences.</title>
        <authorList>
            <person name="Mikkelsen T.S."/>
            <person name="Wakefield M.J."/>
            <person name="Aken B."/>
            <person name="Amemiya C.T."/>
            <person name="Chang J.L."/>
            <person name="Duke S."/>
            <person name="Garber M."/>
            <person name="Gentles A.J."/>
            <person name="Goodstadt L."/>
            <person name="Heger A."/>
            <person name="Jurka J."/>
            <person name="Kamal M."/>
            <person name="Mauceli E."/>
            <person name="Searle S.M."/>
            <person name="Sharpe T."/>
            <person name="Baker M.L."/>
            <person name="Batzer M.A."/>
            <person name="Benos P.V."/>
            <person name="Belov K."/>
            <person name="Clamp M."/>
            <person name="Cook A."/>
            <person name="Cuff J."/>
            <person name="Das R."/>
            <person name="Davidow L."/>
            <person name="Deakin J.E."/>
            <person name="Fazzari M.J."/>
            <person name="Glass J.L."/>
            <person name="Grabherr M."/>
            <person name="Greally J.M."/>
            <person name="Gu W."/>
            <person name="Hore T.A."/>
            <person name="Huttley G.A."/>
            <person name="Kleber M."/>
            <person name="Jirtle R.L."/>
            <person name="Koina E."/>
            <person name="Lee J.T."/>
            <person name="Mahony S."/>
            <person name="Marra M.A."/>
            <person name="Miller R.D."/>
            <person name="Nicholls R.D."/>
            <person name="Oda M."/>
            <person name="Papenfuss A.T."/>
            <person name="Parra Z.E."/>
            <person name="Pollock D.D."/>
            <person name="Ray D.A."/>
            <person name="Schein J.E."/>
            <person name="Speed T.P."/>
            <person name="Thompson K."/>
            <person name="VandeBerg J.L."/>
            <person name="Wade C.M."/>
            <person name="Walker J.A."/>
            <person name="Waters P.D."/>
            <person name="Webber C."/>
            <person name="Weidman J.R."/>
            <person name="Xie X."/>
            <person name="Zody M.C."/>
            <person name="Baldwin J."/>
            <person name="Abdouelleil A."/>
            <person name="Abdulkadir J."/>
            <person name="Abebe A."/>
            <person name="Abera B."/>
            <person name="Abreu J."/>
            <person name="Acer S.C."/>
            <person name="Aftuck L."/>
            <person name="Alexander A."/>
            <person name="An P."/>
            <person name="Anderson E."/>
            <person name="Anderson S."/>
            <person name="Arachi H."/>
            <person name="Azer M."/>
            <person name="Bachantsang P."/>
            <person name="Barry A."/>
            <person name="Bayul T."/>
            <person name="Berlin A."/>
            <person name="Bessette D."/>
            <person name="Bloom T."/>
            <person name="Bloom T."/>
            <person name="Boguslavskiy L."/>
            <person name="Bonnet C."/>
            <person name="Boukhgalter B."/>
            <person name="Bourzgui I."/>
            <person name="Brown A."/>
            <person name="Cahill P."/>
            <person name="Channer S."/>
            <person name="Cheshatsang Y."/>
            <person name="Chuda L."/>
            <person name="Citroen M."/>
            <person name="Collymore A."/>
            <person name="Cooke P."/>
            <person name="Costello M."/>
            <person name="D'Aco K."/>
            <person name="Daza R."/>
            <person name="De Haan G."/>
            <person name="DeGray S."/>
            <person name="DeMaso C."/>
            <person name="Dhargay N."/>
            <person name="Dooley K."/>
            <person name="Dooley E."/>
            <person name="Doricent M."/>
            <person name="Dorje P."/>
            <person name="Dorjee K."/>
            <person name="Dupes A."/>
            <person name="Elong R."/>
            <person name="Falk J."/>
            <person name="Farina A."/>
            <person name="Faro S."/>
            <person name="Ferguson D."/>
            <person name="Fisher S."/>
            <person name="Foley C.D."/>
            <person name="Franke A."/>
            <person name="Friedrich D."/>
            <person name="Gadbois L."/>
            <person name="Gearin G."/>
            <person name="Gearin C.R."/>
            <person name="Giannoukos G."/>
            <person name="Goode T."/>
            <person name="Graham J."/>
            <person name="Grandbois E."/>
            <person name="Grewal S."/>
            <person name="Gyaltsen K."/>
            <person name="Hafez N."/>
            <person name="Hagos B."/>
            <person name="Hall J."/>
            <person name="Henson C."/>
            <person name="Hollinger A."/>
            <person name="Honan T."/>
            <person name="Huard M.D."/>
            <person name="Hughes L."/>
            <person name="Hurhula B."/>
            <person name="Husby M.E."/>
            <person name="Kamat A."/>
            <person name="Kanga B."/>
            <person name="Kashin S."/>
            <person name="Khazanovich D."/>
            <person name="Kisner P."/>
            <person name="Lance K."/>
            <person name="Lara M."/>
            <person name="Lee W."/>
            <person name="Lennon N."/>
            <person name="Letendre F."/>
            <person name="LeVine R."/>
            <person name="Lipovsky A."/>
            <person name="Liu X."/>
            <person name="Liu J."/>
            <person name="Liu S."/>
            <person name="Lokyitsang T."/>
            <person name="Lokyitsang Y."/>
            <person name="Lubonja R."/>
            <person name="Lui A."/>
            <person name="MacDonald P."/>
            <person name="Magnisalis V."/>
            <person name="Maru K."/>
            <person name="Matthews C."/>
            <person name="McCusker W."/>
            <person name="McDonough S."/>
            <person name="Mehta T."/>
            <person name="Meldrim J."/>
            <person name="Meneus L."/>
            <person name="Mihai O."/>
            <person name="Mihalev A."/>
            <person name="Mihova T."/>
            <person name="Mittelman R."/>
            <person name="Mlenga V."/>
            <person name="Montmayeur A."/>
            <person name="Mulrain L."/>
            <person name="Navidi A."/>
            <person name="Naylor J."/>
            <person name="Negash T."/>
            <person name="Nguyen T."/>
            <person name="Nguyen N."/>
            <person name="Nicol R."/>
            <person name="Norbu C."/>
            <person name="Norbu N."/>
            <person name="Novod N."/>
            <person name="O'Neill B."/>
            <person name="Osman S."/>
            <person name="Markiewicz E."/>
            <person name="Oyono O.L."/>
            <person name="Patti C."/>
            <person name="Phunkhang P."/>
            <person name="Pierre F."/>
            <person name="Priest M."/>
            <person name="Raghuraman S."/>
            <person name="Rege F."/>
            <person name="Reyes R."/>
            <person name="Rise C."/>
            <person name="Rogov P."/>
            <person name="Ross K."/>
            <person name="Ryan E."/>
            <person name="Settipalli S."/>
            <person name="Shea T."/>
            <person name="Sherpa N."/>
            <person name="Shi L."/>
            <person name="Shih D."/>
            <person name="Sparrow T."/>
            <person name="Spaulding J."/>
            <person name="Stalker J."/>
            <person name="Stange-Thomann N."/>
            <person name="Stavropoulos S."/>
            <person name="Stone C."/>
            <person name="Strader C."/>
            <person name="Tesfaye S."/>
            <person name="Thomson T."/>
            <person name="Thoulutsang Y."/>
            <person name="Thoulutsang D."/>
            <person name="Topham K."/>
            <person name="Topping I."/>
            <person name="Tsamla T."/>
            <person name="Vassiliev H."/>
            <person name="Vo A."/>
            <person name="Wangchuk T."/>
            <person name="Wangdi T."/>
            <person name="Weiand M."/>
            <person name="Wilkinson J."/>
            <person name="Wilson A."/>
            <person name="Yadav S."/>
            <person name="Young G."/>
            <person name="Yu Q."/>
            <person name="Zembek L."/>
            <person name="Zhong D."/>
            <person name="Zimmer A."/>
            <person name="Zwirko Z."/>
            <person name="Jaffe D.B."/>
            <person name="Alvarez P."/>
            <person name="Brockman W."/>
            <person name="Butler J."/>
            <person name="Chin C."/>
            <person name="Gnerre S."/>
            <person name="MacCallum I."/>
            <person name="Graves J.A."/>
            <person name="Ponting C.P."/>
            <person name="Breen M."/>
            <person name="Samollow P.B."/>
            <person name="Lander E.S."/>
            <person name="Lindblad-Toh K."/>
        </authorList>
    </citation>
    <scope>NUCLEOTIDE SEQUENCE [LARGE SCALE GENOMIC DNA]</scope>
</reference>
<evidence type="ECO:0000256" key="5">
    <source>
        <dbReference type="ARBA" id="ARBA00023157"/>
    </source>
</evidence>
<evidence type="ECO:0000259" key="7">
    <source>
        <dbReference type="Pfam" id="PF13841"/>
    </source>
</evidence>
<dbReference type="GO" id="GO:0042742">
    <property type="term" value="P:defense response to bacterium"/>
    <property type="evidence" value="ECO:0007669"/>
    <property type="project" value="UniProtKB-UniRule"/>
</dbReference>
<evidence type="ECO:0000256" key="2">
    <source>
        <dbReference type="ARBA" id="ARBA00007371"/>
    </source>
</evidence>
<reference evidence="8" key="2">
    <citation type="submission" date="2025-08" db="UniProtKB">
        <authorList>
            <consortium name="Ensembl"/>
        </authorList>
    </citation>
    <scope>IDENTIFICATION</scope>
</reference>
<keyword evidence="4" id="KW-0732">Signal</keyword>
<sequence>MEFLHTESKNLWPSETCWDGKGTCKLVCTNDEVFFQRCENHKKCCLSPEVETVPPVIIDYILLYPSSFPPTDD</sequence>
<dbReference type="Ensembl" id="ENSMODT00000072887.1">
    <property type="protein sequence ID" value="ENSMODP00000048793.1"/>
    <property type="gene ID" value="ENSMODG00000040921.1"/>
</dbReference>
<protein>
    <recommendedName>
        <fullName evidence="6">Beta-defensin</fullName>
    </recommendedName>
</protein>
<dbReference type="InterPro" id="IPR025933">
    <property type="entry name" value="Beta_defensin_dom"/>
</dbReference>
<evidence type="ECO:0000256" key="4">
    <source>
        <dbReference type="ARBA" id="ARBA00022729"/>
    </source>
</evidence>